<evidence type="ECO:0000313" key="3">
    <source>
        <dbReference type="WBParaSite" id="ACOC_0000058201-mRNA-1"/>
    </source>
</evidence>
<evidence type="ECO:0000313" key="1">
    <source>
        <dbReference type="EMBL" id="VDM52168.1"/>
    </source>
</evidence>
<evidence type="ECO:0000313" key="2">
    <source>
        <dbReference type="Proteomes" id="UP000267027"/>
    </source>
</evidence>
<dbReference type="EMBL" id="UYYA01000062">
    <property type="protein sequence ID" value="VDM52168.1"/>
    <property type="molecule type" value="Genomic_DNA"/>
</dbReference>
<dbReference type="WBParaSite" id="ACOC_0000058201-mRNA-1">
    <property type="protein sequence ID" value="ACOC_0000058201-mRNA-1"/>
    <property type="gene ID" value="ACOC_0000058201"/>
</dbReference>
<protein>
    <submittedName>
        <fullName evidence="3">Reverse transcriptase domain-containing protein</fullName>
    </submittedName>
</protein>
<proteinExistence type="predicted"/>
<keyword evidence="2" id="KW-1185">Reference proteome</keyword>
<gene>
    <name evidence="1" type="ORF">ACOC_LOCUS583</name>
</gene>
<dbReference type="AlphaFoldDB" id="A0A0R3PAJ4"/>
<dbReference type="OrthoDB" id="7762381at2759"/>
<sequence length="232" mass="26670">MREGRKLIRLKNIRLSVSDKGGDFVVIPHQLDVEITKEHLEDASLYRTSSEREFKSRCRKLNHEWVKMARASGLKPSVMFQLKVDLPTCSVLYLLIKTHKLVSSNDLVSTDPSLLKVRPIISCADGPTDRITWFLNPILNQLLKHIPAHLTNTQKFLDRLRTAQPSSAYVMESFDAIALYANVSNDSAMQAIFELLIKHEREINMYGFKTEQFVALLKECLNCTIFRWSGKY</sequence>
<dbReference type="Proteomes" id="UP000267027">
    <property type="component" value="Unassembled WGS sequence"/>
</dbReference>
<accession>A0A0R3PAJ4</accession>
<dbReference type="PANTHER" id="PTHR21301:SF10">
    <property type="entry name" value="REVERSE TRANSCRIPTASE DOMAIN-CONTAINING PROTEIN"/>
    <property type="match status" value="1"/>
</dbReference>
<reference evidence="3" key="1">
    <citation type="submission" date="2017-02" db="UniProtKB">
        <authorList>
            <consortium name="WormBaseParasite"/>
        </authorList>
    </citation>
    <scope>IDENTIFICATION</scope>
</reference>
<name>A0A0R3PAJ4_ANGCS</name>
<organism evidence="3">
    <name type="scientific">Angiostrongylus costaricensis</name>
    <name type="common">Nematode worm</name>
    <dbReference type="NCBI Taxonomy" id="334426"/>
    <lineage>
        <taxon>Eukaryota</taxon>
        <taxon>Metazoa</taxon>
        <taxon>Ecdysozoa</taxon>
        <taxon>Nematoda</taxon>
        <taxon>Chromadorea</taxon>
        <taxon>Rhabditida</taxon>
        <taxon>Rhabditina</taxon>
        <taxon>Rhabditomorpha</taxon>
        <taxon>Strongyloidea</taxon>
        <taxon>Metastrongylidae</taxon>
        <taxon>Angiostrongylus</taxon>
    </lineage>
</organism>
<dbReference type="PANTHER" id="PTHR21301">
    <property type="entry name" value="REVERSE TRANSCRIPTASE"/>
    <property type="match status" value="1"/>
</dbReference>
<reference evidence="1 2" key="2">
    <citation type="submission" date="2018-11" db="EMBL/GenBank/DDBJ databases">
        <authorList>
            <consortium name="Pathogen Informatics"/>
        </authorList>
    </citation>
    <scope>NUCLEOTIDE SEQUENCE [LARGE SCALE GENOMIC DNA]</scope>
    <source>
        <strain evidence="1 2">Costa Rica</strain>
    </source>
</reference>